<dbReference type="RefSeq" id="WP_304540808.1">
    <property type="nucleotide sequence ID" value="NZ_JARPTC010000002.1"/>
</dbReference>
<dbReference type="GO" id="GO:0005975">
    <property type="term" value="P:carbohydrate metabolic process"/>
    <property type="evidence" value="ECO:0007669"/>
    <property type="project" value="UniProtKB-ARBA"/>
</dbReference>
<reference evidence="4" key="1">
    <citation type="journal article" date="2023" name="J. Hazard. Mater.">
        <title>Anaerobic biodegradation of pyrene and benzo[a]pyrene by a new sulfate-reducing Desulforamulus aquiferis strain DSA.</title>
        <authorList>
            <person name="Zhang Z."/>
            <person name="Sun J."/>
            <person name="Gong X."/>
            <person name="Wang C."/>
            <person name="Wang H."/>
        </authorList>
    </citation>
    <scope>NUCLEOTIDE SEQUENCE</scope>
    <source>
        <strain evidence="4">DSA</strain>
    </source>
</reference>
<name>A0AAW7Z915_9FIRM</name>
<dbReference type="PRINTS" id="PR00081">
    <property type="entry name" value="GDHRDH"/>
</dbReference>
<proteinExistence type="inferred from homology"/>
<protein>
    <submittedName>
        <fullName evidence="4">Glucose 1-dehydrogenase</fullName>
        <ecNumber evidence="4">1.1.1.47</ecNumber>
    </submittedName>
</protein>
<dbReference type="PRINTS" id="PR00080">
    <property type="entry name" value="SDRFAMILY"/>
</dbReference>
<dbReference type="InterPro" id="IPR036291">
    <property type="entry name" value="NAD(P)-bd_dom_sf"/>
</dbReference>
<evidence type="ECO:0000256" key="1">
    <source>
        <dbReference type="ARBA" id="ARBA00006484"/>
    </source>
</evidence>
<evidence type="ECO:0000259" key="3">
    <source>
        <dbReference type="SMART" id="SM00822"/>
    </source>
</evidence>
<evidence type="ECO:0000256" key="2">
    <source>
        <dbReference type="ARBA" id="ARBA00023002"/>
    </source>
</evidence>
<keyword evidence="2 4" id="KW-0560">Oxidoreductase</keyword>
<comment type="similarity">
    <text evidence="1">Belongs to the short-chain dehydrogenases/reductases (SDR) family.</text>
</comment>
<dbReference type="InterPro" id="IPR002347">
    <property type="entry name" value="SDR_fam"/>
</dbReference>
<comment type="caution">
    <text evidence="4">The sequence shown here is derived from an EMBL/GenBank/DDBJ whole genome shotgun (WGS) entry which is preliminary data.</text>
</comment>
<dbReference type="EC" id="1.1.1.47" evidence="4"/>
<dbReference type="Gene3D" id="3.40.50.720">
    <property type="entry name" value="NAD(P)-binding Rossmann-like Domain"/>
    <property type="match status" value="1"/>
</dbReference>
<dbReference type="GO" id="GO:0047936">
    <property type="term" value="F:glucose 1-dehydrogenase [NAD(P)+] activity"/>
    <property type="evidence" value="ECO:0007669"/>
    <property type="project" value="UniProtKB-EC"/>
</dbReference>
<dbReference type="EMBL" id="JARPTC010000002">
    <property type="protein sequence ID" value="MDO7786035.1"/>
    <property type="molecule type" value="Genomic_DNA"/>
</dbReference>
<dbReference type="NCBIfam" id="NF005559">
    <property type="entry name" value="PRK07231.1"/>
    <property type="match status" value="1"/>
</dbReference>
<evidence type="ECO:0000313" key="5">
    <source>
        <dbReference type="Proteomes" id="UP001172911"/>
    </source>
</evidence>
<evidence type="ECO:0000313" key="4">
    <source>
        <dbReference type="EMBL" id="MDO7786035.1"/>
    </source>
</evidence>
<dbReference type="Pfam" id="PF13561">
    <property type="entry name" value="adh_short_C2"/>
    <property type="match status" value="1"/>
</dbReference>
<dbReference type="SMART" id="SM00822">
    <property type="entry name" value="PKS_KR"/>
    <property type="match status" value="1"/>
</dbReference>
<gene>
    <name evidence="4" type="ORF">P6N53_02210</name>
</gene>
<dbReference type="SUPFAM" id="SSF51735">
    <property type="entry name" value="NAD(P)-binding Rossmann-fold domains"/>
    <property type="match status" value="1"/>
</dbReference>
<organism evidence="4 5">
    <name type="scientific">Desulforamulus aquiferis</name>
    <dbReference type="NCBI Taxonomy" id="1397668"/>
    <lineage>
        <taxon>Bacteria</taxon>
        <taxon>Bacillati</taxon>
        <taxon>Bacillota</taxon>
        <taxon>Clostridia</taxon>
        <taxon>Eubacteriales</taxon>
        <taxon>Peptococcaceae</taxon>
        <taxon>Desulforamulus</taxon>
    </lineage>
</organism>
<sequence length="256" mass="27123">MSKELFDLTGKVALFVGGGGGLGKTISIGLAKAGADVIPVSRSKDRTKDVVEEILALGRKSLHTSVDVTDQEDVNRLVEQVIKEFGRIDILINAAGKNYKKPALELTAEEWDDVMAVNVKGTFLACKAVGEKMLAQKSGKIINIASLGSHQGITRSVAYCASKGAVLQLTKVLSAEWAAHGVNVNCISPGYFKTPLTEKILAVKETHDKIVSRTPMQRLGLPEDLVGAAIFLSSDASNFITGSTIAVEGGFLSLAI</sequence>
<dbReference type="PANTHER" id="PTHR42760:SF115">
    <property type="entry name" value="3-OXOACYL-[ACYL-CARRIER-PROTEIN] REDUCTASE FABG"/>
    <property type="match status" value="1"/>
</dbReference>
<dbReference type="Proteomes" id="UP001172911">
    <property type="component" value="Unassembled WGS sequence"/>
</dbReference>
<dbReference type="FunFam" id="3.40.50.720:FF:000240">
    <property type="entry name" value="SDR family oxidoreductase"/>
    <property type="match status" value="1"/>
</dbReference>
<accession>A0AAW7Z915</accession>
<feature type="domain" description="Ketoreductase" evidence="3">
    <location>
        <begin position="11"/>
        <end position="190"/>
    </location>
</feature>
<reference evidence="4" key="2">
    <citation type="submission" date="2023-03" db="EMBL/GenBank/DDBJ databases">
        <authorList>
            <person name="Zhang Z."/>
        </authorList>
    </citation>
    <scope>NUCLEOTIDE SEQUENCE</scope>
    <source>
        <strain evidence="4">DSA</strain>
    </source>
</reference>
<keyword evidence="5" id="KW-1185">Reference proteome</keyword>
<dbReference type="PANTHER" id="PTHR42760">
    <property type="entry name" value="SHORT-CHAIN DEHYDROGENASES/REDUCTASES FAMILY MEMBER"/>
    <property type="match status" value="1"/>
</dbReference>
<dbReference type="InterPro" id="IPR020904">
    <property type="entry name" value="Sc_DH/Rdtase_CS"/>
</dbReference>
<dbReference type="InterPro" id="IPR057326">
    <property type="entry name" value="KR_dom"/>
</dbReference>
<dbReference type="AlphaFoldDB" id="A0AAW7Z915"/>
<dbReference type="PROSITE" id="PS00061">
    <property type="entry name" value="ADH_SHORT"/>
    <property type="match status" value="1"/>
</dbReference>